<accession>A0A816CXA8</accession>
<feature type="non-terminal residue" evidence="3">
    <location>
        <position position="97"/>
    </location>
</feature>
<evidence type="ECO:0000313" key="3">
    <source>
        <dbReference type="EMBL" id="CAF1625849.1"/>
    </source>
</evidence>
<dbReference type="Proteomes" id="UP000663828">
    <property type="component" value="Unassembled WGS sequence"/>
</dbReference>
<keyword evidence="2" id="KW-1133">Transmembrane helix</keyword>
<reference evidence="3" key="1">
    <citation type="submission" date="2021-02" db="EMBL/GenBank/DDBJ databases">
        <authorList>
            <person name="Nowell W R."/>
        </authorList>
    </citation>
    <scope>NUCLEOTIDE SEQUENCE</scope>
</reference>
<gene>
    <name evidence="3" type="ORF">XAT740_LOCUS50896</name>
</gene>
<sequence>MHILWLNGYYSNSGQVICYQNLSYPIYMLWYQRVHLCVYSALPSVVLFILNTLLMRIIFASKKRLNNHQRAVLLPENETTDSRRGNHLFKHFTNPLT</sequence>
<dbReference type="EMBL" id="CAJNOR010007939">
    <property type="protein sequence ID" value="CAF1625849.1"/>
    <property type="molecule type" value="Genomic_DNA"/>
</dbReference>
<evidence type="ECO:0000256" key="2">
    <source>
        <dbReference type="SAM" id="Phobius"/>
    </source>
</evidence>
<comment type="caution">
    <text evidence="3">The sequence shown here is derived from an EMBL/GenBank/DDBJ whole genome shotgun (WGS) entry which is preliminary data.</text>
</comment>
<dbReference type="AlphaFoldDB" id="A0A816CXA8"/>
<feature type="region of interest" description="Disordered" evidence="1">
    <location>
        <begin position="77"/>
        <end position="97"/>
    </location>
</feature>
<dbReference type="Gene3D" id="1.20.1070.10">
    <property type="entry name" value="Rhodopsin 7-helix transmembrane proteins"/>
    <property type="match status" value="1"/>
</dbReference>
<protein>
    <submittedName>
        <fullName evidence="3">Uncharacterized protein</fullName>
    </submittedName>
</protein>
<proteinExistence type="predicted"/>
<feature type="transmembrane region" description="Helical" evidence="2">
    <location>
        <begin position="38"/>
        <end position="59"/>
    </location>
</feature>
<evidence type="ECO:0000313" key="4">
    <source>
        <dbReference type="Proteomes" id="UP000663828"/>
    </source>
</evidence>
<keyword evidence="2" id="KW-0472">Membrane</keyword>
<organism evidence="3 4">
    <name type="scientific">Adineta ricciae</name>
    <name type="common">Rotifer</name>
    <dbReference type="NCBI Taxonomy" id="249248"/>
    <lineage>
        <taxon>Eukaryota</taxon>
        <taxon>Metazoa</taxon>
        <taxon>Spiralia</taxon>
        <taxon>Gnathifera</taxon>
        <taxon>Rotifera</taxon>
        <taxon>Eurotatoria</taxon>
        <taxon>Bdelloidea</taxon>
        <taxon>Adinetida</taxon>
        <taxon>Adinetidae</taxon>
        <taxon>Adineta</taxon>
    </lineage>
</organism>
<evidence type="ECO:0000256" key="1">
    <source>
        <dbReference type="SAM" id="MobiDB-lite"/>
    </source>
</evidence>
<keyword evidence="4" id="KW-1185">Reference proteome</keyword>
<keyword evidence="2" id="KW-0812">Transmembrane</keyword>
<name>A0A816CXA8_ADIRI</name>